<name>T0LMF4_COLGC</name>
<dbReference type="HOGENOM" id="CLU_3425084_0_0_1"/>
<evidence type="ECO:0000256" key="1">
    <source>
        <dbReference type="SAM" id="MobiDB-lite"/>
    </source>
</evidence>
<evidence type="ECO:0000313" key="3">
    <source>
        <dbReference type="Proteomes" id="UP000015530"/>
    </source>
</evidence>
<organism evidence="2 3">
    <name type="scientific">Colletotrichum gloeosporioides (strain Cg-14)</name>
    <name type="common">Anthracnose fungus</name>
    <name type="synonym">Glomerella cingulata</name>
    <dbReference type="NCBI Taxonomy" id="1237896"/>
    <lineage>
        <taxon>Eukaryota</taxon>
        <taxon>Fungi</taxon>
        <taxon>Dikarya</taxon>
        <taxon>Ascomycota</taxon>
        <taxon>Pezizomycotina</taxon>
        <taxon>Sordariomycetes</taxon>
        <taxon>Hypocreomycetidae</taxon>
        <taxon>Glomerellales</taxon>
        <taxon>Glomerellaceae</taxon>
        <taxon>Colletotrichum</taxon>
        <taxon>Colletotrichum gloeosporioides species complex</taxon>
    </lineage>
</organism>
<protein>
    <submittedName>
        <fullName evidence="2">Uncharacterized protein</fullName>
    </submittedName>
</protein>
<accession>T0LMF4</accession>
<evidence type="ECO:0000313" key="2">
    <source>
        <dbReference type="EMBL" id="EQB49430.1"/>
    </source>
</evidence>
<dbReference type="AlphaFoldDB" id="T0LMF4"/>
<feature type="region of interest" description="Disordered" evidence="1">
    <location>
        <begin position="1"/>
        <end position="22"/>
    </location>
</feature>
<dbReference type="EMBL" id="AMYD01002333">
    <property type="protein sequence ID" value="EQB49430.1"/>
    <property type="molecule type" value="Genomic_DNA"/>
</dbReference>
<sequence>MEYDITDPINTFRRIDQQTKTN</sequence>
<feature type="compositionally biased region" description="Basic and acidic residues" evidence="1">
    <location>
        <begin position="13"/>
        <end position="22"/>
    </location>
</feature>
<reference evidence="3" key="1">
    <citation type="journal article" date="2013" name="Mol. Plant Microbe Interact.">
        <title>Global aspects of pacC regulation of pathogenicity genes in Colletotrichum gloeosporioides as revealed by transcriptome analysis.</title>
        <authorList>
            <person name="Alkan N."/>
            <person name="Meng X."/>
            <person name="Friedlander G."/>
            <person name="Reuveni E."/>
            <person name="Sukno S."/>
            <person name="Sherman A."/>
            <person name="Thon M."/>
            <person name="Fluhr R."/>
            <person name="Prusky D."/>
        </authorList>
    </citation>
    <scope>NUCLEOTIDE SEQUENCE [LARGE SCALE GENOMIC DNA]</scope>
    <source>
        <strain evidence="3">Cg-14</strain>
    </source>
</reference>
<dbReference type="Proteomes" id="UP000015530">
    <property type="component" value="Unassembled WGS sequence"/>
</dbReference>
<proteinExistence type="predicted"/>
<gene>
    <name evidence="2" type="ORF">CGLO_11238</name>
</gene>
<comment type="caution">
    <text evidence="2">The sequence shown here is derived from an EMBL/GenBank/DDBJ whole genome shotgun (WGS) entry which is preliminary data.</text>
</comment>